<gene>
    <name evidence="2" type="ORF">F0L74_10495</name>
</gene>
<accession>A0A5B2VV55</accession>
<reference evidence="2 3" key="1">
    <citation type="submission" date="2019-09" db="EMBL/GenBank/DDBJ databases">
        <title>Chitinophaga ginsengihumi sp. nov., isolated from soil of ginseng rhizosphere.</title>
        <authorList>
            <person name="Lee J."/>
        </authorList>
    </citation>
    <scope>NUCLEOTIDE SEQUENCE [LARGE SCALE GENOMIC DNA]</scope>
    <source>
        <strain evidence="2 3">BN140078</strain>
    </source>
</reference>
<dbReference type="RefSeq" id="WP_149837820.1">
    <property type="nucleotide sequence ID" value="NZ_VUOC01000002.1"/>
</dbReference>
<name>A0A5B2VV55_9BACT</name>
<dbReference type="GO" id="GO:0016020">
    <property type="term" value="C:membrane"/>
    <property type="evidence" value="ECO:0007669"/>
    <property type="project" value="TreeGrafter"/>
</dbReference>
<dbReference type="AlphaFoldDB" id="A0A5B2VV55"/>
<dbReference type="PANTHER" id="PTHR43798:SF33">
    <property type="entry name" value="HYDROLASE, PUTATIVE (AFU_ORTHOLOGUE AFUA_2G14860)-RELATED"/>
    <property type="match status" value="1"/>
</dbReference>
<dbReference type="GO" id="GO:0047372">
    <property type="term" value="F:monoacylglycerol lipase activity"/>
    <property type="evidence" value="ECO:0007669"/>
    <property type="project" value="TreeGrafter"/>
</dbReference>
<evidence type="ECO:0000313" key="3">
    <source>
        <dbReference type="Proteomes" id="UP000324611"/>
    </source>
</evidence>
<reference evidence="2 3" key="2">
    <citation type="submission" date="2019-09" db="EMBL/GenBank/DDBJ databases">
        <authorList>
            <person name="Jin C."/>
        </authorList>
    </citation>
    <scope>NUCLEOTIDE SEQUENCE [LARGE SCALE GENOMIC DNA]</scope>
    <source>
        <strain evidence="2 3">BN140078</strain>
    </source>
</reference>
<dbReference type="InterPro" id="IPR029058">
    <property type="entry name" value="AB_hydrolase_fold"/>
</dbReference>
<dbReference type="EMBL" id="VUOC01000002">
    <property type="protein sequence ID" value="KAA2242945.1"/>
    <property type="molecule type" value="Genomic_DNA"/>
</dbReference>
<sequence length="321" mass="36693">MHIISANEWFRLGSRLPYDPVAKSITDTDKAIRLNSLFAFNKYLIHSKHDPNEAISFLPGFPSGSYDWSKIDALIAQQRPLNRLYVEYIGQGESDKPEDYPYSTFERADLVEALWKHHHIDTTAVVTFDYSSLVAMELLRRQQEKIEKGIQPSTIITKVLFINGGYFTDGHSHPIFTTPLLKTGLGKRGTIKAQTSNPTFNRMIKGMWSKKYQVTEAELAEVREAIRRRNGTLFLHYAAGFVDEHKANGERLNLLFIVEKMHRNVSFHIIGSDKDQFEPRQVKLAKERISKYGVDIQILSGGHMITMEQPQLIADKILSIS</sequence>
<organism evidence="2 3">
    <name type="scientific">Chitinophaga agrisoli</name>
    <dbReference type="NCBI Taxonomy" id="2607653"/>
    <lineage>
        <taxon>Bacteria</taxon>
        <taxon>Pseudomonadati</taxon>
        <taxon>Bacteroidota</taxon>
        <taxon>Chitinophagia</taxon>
        <taxon>Chitinophagales</taxon>
        <taxon>Chitinophagaceae</taxon>
        <taxon>Chitinophaga</taxon>
    </lineage>
</organism>
<dbReference type="PANTHER" id="PTHR43798">
    <property type="entry name" value="MONOACYLGLYCEROL LIPASE"/>
    <property type="match status" value="1"/>
</dbReference>
<dbReference type="InterPro" id="IPR000073">
    <property type="entry name" value="AB_hydrolase_1"/>
</dbReference>
<protein>
    <submittedName>
        <fullName evidence="2">Alpha/beta hydrolase</fullName>
    </submittedName>
</protein>
<evidence type="ECO:0000259" key="1">
    <source>
        <dbReference type="Pfam" id="PF12697"/>
    </source>
</evidence>
<dbReference type="Proteomes" id="UP000324611">
    <property type="component" value="Unassembled WGS sequence"/>
</dbReference>
<dbReference type="GO" id="GO:0046464">
    <property type="term" value="P:acylglycerol catabolic process"/>
    <property type="evidence" value="ECO:0007669"/>
    <property type="project" value="TreeGrafter"/>
</dbReference>
<dbReference type="Pfam" id="PF12697">
    <property type="entry name" value="Abhydrolase_6"/>
    <property type="match status" value="1"/>
</dbReference>
<keyword evidence="3" id="KW-1185">Reference proteome</keyword>
<proteinExistence type="predicted"/>
<feature type="domain" description="AB hydrolase-1" evidence="1">
    <location>
        <begin position="57"/>
        <end position="315"/>
    </location>
</feature>
<comment type="caution">
    <text evidence="2">The sequence shown here is derived from an EMBL/GenBank/DDBJ whole genome shotgun (WGS) entry which is preliminary data.</text>
</comment>
<dbReference type="InterPro" id="IPR050266">
    <property type="entry name" value="AB_hydrolase_sf"/>
</dbReference>
<dbReference type="SUPFAM" id="SSF53474">
    <property type="entry name" value="alpha/beta-Hydrolases"/>
    <property type="match status" value="1"/>
</dbReference>
<keyword evidence="2" id="KW-0378">Hydrolase</keyword>
<dbReference type="Gene3D" id="3.40.50.1820">
    <property type="entry name" value="alpha/beta hydrolase"/>
    <property type="match status" value="1"/>
</dbReference>
<evidence type="ECO:0000313" key="2">
    <source>
        <dbReference type="EMBL" id="KAA2242945.1"/>
    </source>
</evidence>